<gene>
    <name evidence="7" type="ORF">K491DRAFT_614498</name>
</gene>
<feature type="site" description="Lowers pKa of active site Tyr" evidence="5">
    <location>
        <position position="80"/>
    </location>
</feature>
<evidence type="ECO:0000256" key="1">
    <source>
        <dbReference type="ARBA" id="ARBA00007905"/>
    </source>
</evidence>
<keyword evidence="2" id="KW-0560">Oxidoreductase</keyword>
<evidence type="ECO:0000313" key="7">
    <source>
        <dbReference type="EMBL" id="KAF2647500.1"/>
    </source>
</evidence>
<organism evidence="7 8">
    <name type="scientific">Lophiostoma macrostomum CBS 122681</name>
    <dbReference type="NCBI Taxonomy" id="1314788"/>
    <lineage>
        <taxon>Eukaryota</taxon>
        <taxon>Fungi</taxon>
        <taxon>Dikarya</taxon>
        <taxon>Ascomycota</taxon>
        <taxon>Pezizomycotina</taxon>
        <taxon>Dothideomycetes</taxon>
        <taxon>Pleosporomycetidae</taxon>
        <taxon>Pleosporales</taxon>
        <taxon>Lophiostomataceae</taxon>
        <taxon>Lophiostoma</taxon>
    </lineage>
</organism>
<evidence type="ECO:0000313" key="8">
    <source>
        <dbReference type="Proteomes" id="UP000799324"/>
    </source>
</evidence>
<feature type="active site" description="Proton donor" evidence="3">
    <location>
        <position position="51"/>
    </location>
</feature>
<dbReference type="Gene3D" id="3.20.20.100">
    <property type="entry name" value="NADP-dependent oxidoreductase domain"/>
    <property type="match status" value="1"/>
</dbReference>
<dbReference type="FunFam" id="3.20.20.100:FF:000007">
    <property type="entry name" value="NAD(P)H-dependent D-xylose reductase xyl1"/>
    <property type="match status" value="1"/>
</dbReference>
<dbReference type="Pfam" id="PF00248">
    <property type="entry name" value="Aldo_ket_red"/>
    <property type="match status" value="1"/>
</dbReference>
<proteinExistence type="inferred from homology"/>
<dbReference type="AlphaFoldDB" id="A0A6A6SIU6"/>
<dbReference type="InterPro" id="IPR023210">
    <property type="entry name" value="NADP_OxRdtase_dom"/>
</dbReference>
<evidence type="ECO:0000256" key="4">
    <source>
        <dbReference type="PIRSR" id="PIRSR000097-2"/>
    </source>
</evidence>
<keyword evidence="8" id="KW-1185">Reference proteome</keyword>
<dbReference type="PRINTS" id="PR00069">
    <property type="entry name" value="ALDKETRDTASE"/>
</dbReference>
<sequence>MSLGKKVKLSNGLEIPQLGFGTWQSAPGEVSKAVFEALKVGYRHLDLALIYQNQPEVSEGIKKGFQELGLKREDLFITSKLWNTQHSPEDVEPALDKCLKELELDYLDQFLIHWPVAFTRGDNYFPLVEGKNAPDGDVEIDDDVSIVDTWKAVLKLPKSKARTLGVSNFSVQHLETIIKATGEVPATNQIERHPLLPQPELIEYCKNKNIHITAYSAFGNNFFDLPLLVTRDDVKEVAKKASDRLGKTVTPAQIILAWSQVGGHSVIPKSVTPSRIAENFQEVELSSEEISAIDALGKEPKRMNVPYTANKPRWDVNIFNDPSEKPAHHQVVLGA</sequence>
<dbReference type="InterPro" id="IPR020471">
    <property type="entry name" value="AKR"/>
</dbReference>
<evidence type="ECO:0000256" key="3">
    <source>
        <dbReference type="PIRSR" id="PIRSR000097-1"/>
    </source>
</evidence>
<comment type="similarity">
    <text evidence="1">Belongs to the aldo/keto reductase family.</text>
</comment>
<dbReference type="Proteomes" id="UP000799324">
    <property type="component" value="Unassembled WGS sequence"/>
</dbReference>
<evidence type="ECO:0000259" key="6">
    <source>
        <dbReference type="Pfam" id="PF00248"/>
    </source>
</evidence>
<dbReference type="EMBL" id="MU004612">
    <property type="protein sequence ID" value="KAF2647500.1"/>
    <property type="molecule type" value="Genomic_DNA"/>
</dbReference>
<dbReference type="PROSITE" id="PS00798">
    <property type="entry name" value="ALDOKETO_REDUCTASE_1"/>
    <property type="match status" value="1"/>
</dbReference>
<accession>A0A6A6SIU6</accession>
<dbReference type="GO" id="GO:0016491">
    <property type="term" value="F:oxidoreductase activity"/>
    <property type="evidence" value="ECO:0007669"/>
    <property type="project" value="UniProtKB-KW"/>
</dbReference>
<dbReference type="PIRSF" id="PIRSF000097">
    <property type="entry name" value="AKR"/>
    <property type="match status" value="1"/>
</dbReference>
<feature type="binding site" evidence="4">
    <location>
        <position position="113"/>
    </location>
    <ligand>
        <name>substrate</name>
    </ligand>
</feature>
<protein>
    <submittedName>
        <fullName evidence="7">Putative aldehyde reductase</fullName>
    </submittedName>
</protein>
<dbReference type="InterPro" id="IPR036812">
    <property type="entry name" value="NAD(P)_OxRdtase_dom_sf"/>
</dbReference>
<dbReference type="PANTHER" id="PTHR11732">
    <property type="entry name" value="ALDO/KETO REDUCTASE"/>
    <property type="match status" value="1"/>
</dbReference>
<dbReference type="OrthoDB" id="416253at2759"/>
<feature type="domain" description="NADP-dependent oxidoreductase" evidence="6">
    <location>
        <begin position="18"/>
        <end position="296"/>
    </location>
</feature>
<dbReference type="InterPro" id="IPR018170">
    <property type="entry name" value="Aldo/ket_reductase_CS"/>
</dbReference>
<dbReference type="SUPFAM" id="SSF51430">
    <property type="entry name" value="NAD(P)-linked oxidoreductase"/>
    <property type="match status" value="1"/>
</dbReference>
<reference evidence="7" key="1">
    <citation type="journal article" date="2020" name="Stud. Mycol.">
        <title>101 Dothideomycetes genomes: a test case for predicting lifestyles and emergence of pathogens.</title>
        <authorList>
            <person name="Haridas S."/>
            <person name="Albert R."/>
            <person name="Binder M."/>
            <person name="Bloem J."/>
            <person name="Labutti K."/>
            <person name="Salamov A."/>
            <person name="Andreopoulos B."/>
            <person name="Baker S."/>
            <person name="Barry K."/>
            <person name="Bills G."/>
            <person name="Bluhm B."/>
            <person name="Cannon C."/>
            <person name="Castanera R."/>
            <person name="Culley D."/>
            <person name="Daum C."/>
            <person name="Ezra D."/>
            <person name="Gonzalez J."/>
            <person name="Henrissat B."/>
            <person name="Kuo A."/>
            <person name="Liang C."/>
            <person name="Lipzen A."/>
            <person name="Lutzoni F."/>
            <person name="Magnuson J."/>
            <person name="Mondo S."/>
            <person name="Nolan M."/>
            <person name="Ohm R."/>
            <person name="Pangilinan J."/>
            <person name="Park H.-J."/>
            <person name="Ramirez L."/>
            <person name="Alfaro M."/>
            <person name="Sun H."/>
            <person name="Tritt A."/>
            <person name="Yoshinaga Y."/>
            <person name="Zwiers L.-H."/>
            <person name="Turgeon B."/>
            <person name="Goodwin S."/>
            <person name="Spatafora J."/>
            <person name="Crous P."/>
            <person name="Grigoriev I."/>
        </authorList>
    </citation>
    <scope>NUCLEOTIDE SEQUENCE</scope>
    <source>
        <strain evidence="7">CBS 122681</strain>
    </source>
</reference>
<name>A0A6A6SIU6_9PLEO</name>
<evidence type="ECO:0000256" key="5">
    <source>
        <dbReference type="PIRSR" id="PIRSR000097-3"/>
    </source>
</evidence>
<evidence type="ECO:0000256" key="2">
    <source>
        <dbReference type="ARBA" id="ARBA00023002"/>
    </source>
</evidence>